<dbReference type="Proteomes" id="UP000179047">
    <property type="component" value="Unassembled WGS sequence"/>
</dbReference>
<evidence type="ECO:0000313" key="2">
    <source>
        <dbReference type="Proteomes" id="UP000179047"/>
    </source>
</evidence>
<dbReference type="EMBL" id="MGKP01000014">
    <property type="protein sequence ID" value="OGN28632.1"/>
    <property type="molecule type" value="Genomic_DNA"/>
</dbReference>
<name>A0A1F8GT74_9BACT</name>
<proteinExistence type="predicted"/>
<gene>
    <name evidence="1" type="ORF">A3A33_01070</name>
</gene>
<evidence type="ECO:0000313" key="1">
    <source>
        <dbReference type="EMBL" id="OGN28632.1"/>
    </source>
</evidence>
<protein>
    <submittedName>
        <fullName evidence="1">Uncharacterized protein</fullName>
    </submittedName>
</protein>
<sequence length="151" mass="16626">MRGSVGKIGKKENIRLPCMPAKCLILSRMFLILFSRTLLNVHTKVPACTSAPQPSGLPPRSCNFIGTITFHCLQFVRVAGQPNVLNGVFPSSFGTANADATHVTIQSLNTKIHESIFMLIGLVLMSLKRHINLIGRSYCTVKNAIIQRSYE</sequence>
<comment type="caution">
    <text evidence="1">The sequence shown here is derived from an EMBL/GenBank/DDBJ whole genome shotgun (WGS) entry which is preliminary data.</text>
</comment>
<dbReference type="AlphaFoldDB" id="A0A1F8GT74"/>
<organism evidence="1 2">
    <name type="scientific">Candidatus Yanofskybacteria bacterium RIFCSPLOWO2_01_FULL_49_25</name>
    <dbReference type="NCBI Taxonomy" id="1802701"/>
    <lineage>
        <taxon>Bacteria</taxon>
        <taxon>Candidatus Yanofskyibacteriota</taxon>
    </lineage>
</organism>
<accession>A0A1F8GT74</accession>
<reference evidence="1 2" key="1">
    <citation type="journal article" date="2016" name="Nat. Commun.">
        <title>Thousands of microbial genomes shed light on interconnected biogeochemical processes in an aquifer system.</title>
        <authorList>
            <person name="Anantharaman K."/>
            <person name="Brown C.T."/>
            <person name="Hug L.A."/>
            <person name="Sharon I."/>
            <person name="Castelle C.J."/>
            <person name="Probst A.J."/>
            <person name="Thomas B.C."/>
            <person name="Singh A."/>
            <person name="Wilkins M.J."/>
            <person name="Karaoz U."/>
            <person name="Brodie E.L."/>
            <person name="Williams K.H."/>
            <person name="Hubbard S.S."/>
            <person name="Banfield J.F."/>
        </authorList>
    </citation>
    <scope>NUCLEOTIDE SEQUENCE [LARGE SCALE GENOMIC DNA]</scope>
</reference>